<feature type="transmembrane region" description="Helical" evidence="1">
    <location>
        <begin position="121"/>
        <end position="149"/>
    </location>
</feature>
<evidence type="ECO:0000313" key="4">
    <source>
        <dbReference type="Proteomes" id="UP000029661"/>
    </source>
</evidence>
<name>A0A089ZFM7_METFO</name>
<evidence type="ECO:0000313" key="5">
    <source>
        <dbReference type="Proteomes" id="UP000062768"/>
    </source>
</evidence>
<accession>A0A089ZFM7</accession>
<dbReference type="KEGG" id="mfc:BRM9_0963"/>
<organism evidence="2 4">
    <name type="scientific">Methanobacterium formicicum</name>
    <dbReference type="NCBI Taxonomy" id="2162"/>
    <lineage>
        <taxon>Archaea</taxon>
        <taxon>Methanobacteriati</taxon>
        <taxon>Methanobacteriota</taxon>
        <taxon>Methanomada group</taxon>
        <taxon>Methanobacteria</taxon>
        <taxon>Methanobacteriales</taxon>
        <taxon>Methanobacteriaceae</taxon>
        <taxon>Methanobacterium</taxon>
    </lineage>
</organism>
<dbReference type="EMBL" id="CP006933">
    <property type="protein sequence ID" value="AIS31780.1"/>
    <property type="molecule type" value="Genomic_DNA"/>
</dbReference>
<keyword evidence="1" id="KW-0812">Transmembrane</keyword>
<dbReference type="Proteomes" id="UP000029661">
    <property type="component" value="Chromosome"/>
</dbReference>
<keyword evidence="5" id="KW-1185">Reference proteome</keyword>
<dbReference type="Pfam" id="PF13197">
    <property type="entry name" value="DUF4013"/>
    <property type="match status" value="1"/>
</dbReference>
<reference evidence="2" key="1">
    <citation type="submission" date="2013-12" db="EMBL/GenBank/DDBJ databases">
        <title>The complete genome sequence of Methanobacterium sp. BRM9.</title>
        <authorList>
            <consortium name="Pastoral Greenhouse Gas Research Consortium"/>
            <person name="Kelly W.J."/>
            <person name="Leahy S.C."/>
            <person name="Perry R."/>
            <person name="Li D."/>
            <person name="Altermann E."/>
            <person name="Lambie S.C."/>
            <person name="Attwood G.T."/>
        </authorList>
    </citation>
    <scope>NUCLEOTIDE SEQUENCE [LARGE SCALE GENOMIC DNA]</scope>
    <source>
        <strain evidence="2">BRM9</strain>
    </source>
</reference>
<keyword evidence="1" id="KW-1133">Transmembrane helix</keyword>
<dbReference type="EMBL" id="LN734822">
    <property type="protein sequence ID" value="CEL25644.1"/>
    <property type="molecule type" value="Genomic_DNA"/>
</dbReference>
<reference evidence="3" key="2">
    <citation type="submission" date="2014-09" db="EMBL/GenBank/DDBJ databases">
        <authorList>
            <person name="Bishop-Lilly K.A."/>
            <person name="Broomall S.M."/>
            <person name="Chain P.S."/>
            <person name="Chertkov O."/>
            <person name="Coyne S.R."/>
            <person name="Daligault H.E."/>
            <person name="Davenport K.W."/>
            <person name="Erkkila T."/>
            <person name="Frey K.G."/>
            <person name="Gibbons H.S."/>
            <person name="Gu W."/>
            <person name="Jaissle J."/>
            <person name="Johnson S.L."/>
            <person name="Koroleva G.I."/>
            <person name="Ladner J.T."/>
            <person name="Lo C.-C."/>
            <person name="Minogue T.D."/>
            <person name="Munk C."/>
            <person name="Palacios G.F."/>
            <person name="Redden C.L."/>
            <person name="Rosenzweig C.N."/>
            <person name="Scholz M.B."/>
            <person name="Teshima H."/>
            <person name="Xu Y."/>
        </authorList>
    </citation>
    <scope>NUCLEOTIDE SEQUENCE</scope>
    <source>
        <strain evidence="3">Mb9</strain>
    </source>
</reference>
<sequence>MDIGYLTSDAIKYPSQDWKKVLILGILILTSFLIVPAFLVMGYVFRAMKWSIAGVDQLPEFDEWGEMFTDGLKILVVELAYFIIPTILVVMGMWASMGALVASGVSGNELSFNSAFSTFGFMGGLIITGLVLAVIFGVFFTIAIANMAYHDSKIQAAFRFQEIVNRIRTIGGVDYIIWYVMMIFLGIIISTLIGLLGFVPVLGWALIVLLLYPYVYLLYARALGLLFLSGLETQ</sequence>
<dbReference type="Proteomes" id="UP000062768">
    <property type="component" value="Chromosome I"/>
</dbReference>
<dbReference type="OrthoDB" id="107590at2157"/>
<protein>
    <recommendedName>
        <fullName evidence="6">DUF4013 domain-containing protein</fullName>
    </recommendedName>
</protein>
<evidence type="ECO:0008006" key="6">
    <source>
        <dbReference type="Google" id="ProtNLM"/>
    </source>
</evidence>
<dbReference type="GeneID" id="26740250"/>
<dbReference type="PATRIC" id="fig|2162.10.peg.2095"/>
<keyword evidence="1" id="KW-0472">Membrane</keyword>
<dbReference type="STRING" id="2162.BRM9_0963"/>
<dbReference type="InterPro" id="IPR025098">
    <property type="entry name" value="DUF4013"/>
</dbReference>
<feature type="transmembrane region" description="Helical" evidence="1">
    <location>
        <begin position="79"/>
        <end position="101"/>
    </location>
</feature>
<dbReference type="RefSeq" id="WP_048085014.1">
    <property type="nucleotide sequence ID" value="NZ_CP006933.1"/>
</dbReference>
<feature type="transmembrane region" description="Helical" evidence="1">
    <location>
        <begin position="204"/>
        <end position="228"/>
    </location>
</feature>
<dbReference type="AlphaFoldDB" id="A0A089ZFM7"/>
<evidence type="ECO:0000313" key="3">
    <source>
        <dbReference type="EMBL" id="CEL25644.1"/>
    </source>
</evidence>
<feature type="transmembrane region" description="Helical" evidence="1">
    <location>
        <begin position="176"/>
        <end position="198"/>
    </location>
</feature>
<evidence type="ECO:0000256" key="1">
    <source>
        <dbReference type="SAM" id="Phobius"/>
    </source>
</evidence>
<feature type="transmembrane region" description="Helical" evidence="1">
    <location>
        <begin position="22"/>
        <end position="45"/>
    </location>
</feature>
<proteinExistence type="predicted"/>
<evidence type="ECO:0000313" key="2">
    <source>
        <dbReference type="EMBL" id="AIS31780.1"/>
    </source>
</evidence>
<gene>
    <name evidence="2" type="ORF">BRM9_0963</name>
    <name evidence="3" type="ORF">MB9_2017</name>
</gene>